<sequence length="114" mass="13168">MKYIHGIPVYGAADEETRCRHYHSETDRVALKCSCCEDYYPCYECHQEHTGRAFKPWAADRREVKAVLCGTCGTELEIREYLQAKDHCPSCSAKFNPNCALHYSYYFEPGKEDA</sequence>
<dbReference type="KEGG" id="ahal:FTX54_016215"/>
<dbReference type="PANTHER" id="PTHR28082">
    <property type="entry name" value="ZINC FINGER PROTEIN"/>
    <property type="match status" value="1"/>
</dbReference>
<dbReference type="PIRSF" id="PIRSF017292">
    <property type="entry name" value="UCP017292_Znf_CHY"/>
    <property type="match status" value="1"/>
</dbReference>
<keyword evidence="2" id="KW-0863">Zinc-finger</keyword>
<evidence type="ECO:0000259" key="4">
    <source>
        <dbReference type="PROSITE" id="PS51266"/>
    </source>
</evidence>
<dbReference type="SUPFAM" id="SSF161219">
    <property type="entry name" value="CHY zinc finger-like"/>
    <property type="match status" value="1"/>
</dbReference>
<dbReference type="Proteomes" id="UP000321816">
    <property type="component" value="Chromosome"/>
</dbReference>
<dbReference type="PROSITE" id="PS51266">
    <property type="entry name" value="ZF_CHY"/>
    <property type="match status" value="1"/>
</dbReference>
<organism evidence="5 6">
    <name type="scientific">Alkalicoccus halolimnae</name>
    <dbReference type="NCBI Taxonomy" id="1667239"/>
    <lineage>
        <taxon>Bacteria</taxon>
        <taxon>Bacillati</taxon>
        <taxon>Bacillota</taxon>
        <taxon>Bacilli</taxon>
        <taxon>Bacillales</taxon>
        <taxon>Bacillaceae</taxon>
        <taxon>Alkalicoccus</taxon>
    </lineage>
</organism>
<dbReference type="InterPro" id="IPR037274">
    <property type="entry name" value="Znf_CHY_sf"/>
</dbReference>
<dbReference type="Pfam" id="PF05495">
    <property type="entry name" value="zf-CHY"/>
    <property type="match status" value="1"/>
</dbReference>
<dbReference type="PANTHER" id="PTHR28082:SF1">
    <property type="entry name" value="HELPER OF TIM PROTEIN 13"/>
    <property type="match status" value="1"/>
</dbReference>
<evidence type="ECO:0000256" key="3">
    <source>
        <dbReference type="ARBA" id="ARBA00022833"/>
    </source>
</evidence>
<protein>
    <submittedName>
        <fullName evidence="5">CHY zinc finger protein</fullName>
    </submittedName>
</protein>
<evidence type="ECO:0000313" key="5">
    <source>
        <dbReference type="EMBL" id="WWD79914.1"/>
    </source>
</evidence>
<evidence type="ECO:0000256" key="2">
    <source>
        <dbReference type="ARBA" id="ARBA00022771"/>
    </source>
</evidence>
<dbReference type="InterPro" id="IPR008913">
    <property type="entry name" value="Znf_CHY"/>
</dbReference>
<accession>A0A5C7FL54</accession>
<reference evidence="5 6" key="1">
    <citation type="submission" date="2024-01" db="EMBL/GenBank/DDBJ databases">
        <title>Complete Genome Sequence of Alkalicoccus halolimnae BZ-SZ-XJ29T, a Moderately Halophilic Bacterium Isolated from a Salt Lake.</title>
        <authorList>
            <person name="Zhao B."/>
        </authorList>
    </citation>
    <scope>NUCLEOTIDE SEQUENCE [LARGE SCALE GENOMIC DNA]</scope>
    <source>
        <strain evidence="5 6">BZ-SZ-XJ29</strain>
    </source>
</reference>
<dbReference type="GO" id="GO:0045041">
    <property type="term" value="P:protein import into mitochondrial intermembrane space"/>
    <property type="evidence" value="ECO:0007669"/>
    <property type="project" value="TreeGrafter"/>
</dbReference>
<gene>
    <name evidence="5" type="ORF">FTX54_016215</name>
</gene>
<feature type="domain" description="CHY-type" evidence="4">
    <location>
        <begin position="12"/>
        <end position="93"/>
    </location>
</feature>
<dbReference type="OrthoDB" id="882119at2"/>
<dbReference type="InterPro" id="IPR052604">
    <property type="entry name" value="Mito_Tim_assembly_helper"/>
</dbReference>
<evidence type="ECO:0000313" key="6">
    <source>
        <dbReference type="Proteomes" id="UP000321816"/>
    </source>
</evidence>
<dbReference type="AlphaFoldDB" id="A0A5C7FL54"/>
<proteinExistence type="predicted"/>
<keyword evidence="3" id="KW-0862">Zinc</keyword>
<dbReference type="RefSeq" id="WP_147802621.1">
    <property type="nucleotide sequence ID" value="NZ_CP144914.1"/>
</dbReference>
<keyword evidence="6" id="KW-1185">Reference proteome</keyword>
<name>A0A5C7FL54_9BACI</name>
<evidence type="ECO:0000256" key="1">
    <source>
        <dbReference type="ARBA" id="ARBA00022723"/>
    </source>
</evidence>
<dbReference type="InterPro" id="IPR016694">
    <property type="entry name" value="UCP017292"/>
</dbReference>
<dbReference type="GO" id="GO:0008270">
    <property type="term" value="F:zinc ion binding"/>
    <property type="evidence" value="ECO:0007669"/>
    <property type="project" value="UniProtKB-KW"/>
</dbReference>
<dbReference type="EMBL" id="CP144914">
    <property type="protein sequence ID" value="WWD79914.1"/>
    <property type="molecule type" value="Genomic_DNA"/>
</dbReference>
<keyword evidence="1" id="KW-0479">Metal-binding</keyword>